<reference evidence="2 3" key="1">
    <citation type="submission" date="2022-10" db="EMBL/GenBank/DDBJ databases">
        <title>Defluviimonas sp. nov., isolated from ocean surface water.</title>
        <authorList>
            <person name="He W."/>
            <person name="Wang L."/>
            <person name="Zhang D.-F."/>
        </authorList>
    </citation>
    <scope>NUCLEOTIDE SEQUENCE [LARGE SCALE GENOMIC DNA]</scope>
    <source>
        <strain evidence="2 3">WL0075</strain>
    </source>
</reference>
<dbReference type="CDD" id="cd17242">
    <property type="entry name" value="MobM_relaxase"/>
    <property type="match status" value="1"/>
</dbReference>
<dbReference type="EMBL" id="JAOWLA010000046">
    <property type="protein sequence ID" value="MCV2866970.1"/>
    <property type="molecule type" value="Genomic_DNA"/>
</dbReference>
<gene>
    <name evidence="2" type="ORF">OE647_19955</name>
</gene>
<evidence type="ECO:0000256" key="1">
    <source>
        <dbReference type="SAM" id="Coils"/>
    </source>
</evidence>
<dbReference type="RefSeq" id="WP_263723516.1">
    <property type="nucleotide sequence ID" value="NZ_JAOWLA010000046.1"/>
</dbReference>
<dbReference type="Gene3D" id="3.30.930.30">
    <property type="match status" value="1"/>
</dbReference>
<protein>
    <submittedName>
        <fullName evidence="2">Plasmid recombination protein</fullName>
    </submittedName>
</protein>
<organism evidence="2 3">
    <name type="scientific">Albidovulum sediminicola</name>
    <dbReference type="NCBI Taxonomy" id="2984331"/>
    <lineage>
        <taxon>Bacteria</taxon>
        <taxon>Pseudomonadati</taxon>
        <taxon>Pseudomonadota</taxon>
        <taxon>Alphaproteobacteria</taxon>
        <taxon>Rhodobacterales</taxon>
        <taxon>Paracoccaceae</taxon>
        <taxon>Albidovulum</taxon>
    </lineage>
</organism>
<evidence type="ECO:0000313" key="3">
    <source>
        <dbReference type="Proteomes" id="UP001652503"/>
    </source>
</evidence>
<comment type="caution">
    <text evidence="2">The sequence shown here is derived from an EMBL/GenBank/DDBJ whole genome shotgun (WGS) entry which is preliminary data.</text>
</comment>
<feature type="coiled-coil region" evidence="1">
    <location>
        <begin position="61"/>
        <end position="88"/>
    </location>
</feature>
<accession>A0ABT2Z759</accession>
<proteinExistence type="predicted"/>
<sequence length="400" mass="44604">MNEKTKHPVVMRMEGMTPDRLAGYETHRTRRGGDLGHVDTGRSHLNKRLIGGEDWARDALAEIAEMRAANFANELEALERRKRRREIRTRIVEGPRDPWRPSRHGPMREVILTANSAWFASDPALGAQDGSLGALIAPTREELFEERAVSWLRETFGDDVVHARADRDEAAYHINAVILPHARLKDGRRMLQPSIHPVIRDYEEGQDSVGAWFCEIGLVRGERQARAIREARAKGVAPPTKRRHARTAGWRAEQDLALERKREAVLAREAEAEAVLTVAAGIEDGRLSFKDDRLRFDETVSRDDREAMAKVFTAAWQRLAGTARAKAEAEVREELSEAFAQVRKADDIIVEAAGFLPVPVRRKLAEVRTGLAARIIAIRAQIAGGGKGRTAAGKDQEGGK</sequence>
<keyword evidence="1" id="KW-0175">Coiled coil</keyword>
<keyword evidence="3" id="KW-1185">Reference proteome</keyword>
<name>A0ABT2Z759_9RHOB</name>
<dbReference type="Proteomes" id="UP001652503">
    <property type="component" value="Unassembled WGS sequence"/>
</dbReference>
<evidence type="ECO:0000313" key="2">
    <source>
        <dbReference type="EMBL" id="MCV2866970.1"/>
    </source>
</evidence>